<dbReference type="GO" id="GO:0000162">
    <property type="term" value="P:L-tryptophan biosynthetic process"/>
    <property type="evidence" value="ECO:0007669"/>
    <property type="project" value="TreeGrafter"/>
</dbReference>
<keyword evidence="6" id="KW-0413">Isomerase</keyword>
<reference evidence="8" key="3">
    <citation type="submission" date="2015-02" db="UniProtKB">
        <authorList>
            <consortium name="EnsemblProtists"/>
        </authorList>
    </citation>
    <scope>IDENTIFICATION</scope>
    <source>
        <strain evidence="8">DAOM BR144</strain>
    </source>
</reference>
<dbReference type="STRING" id="431595.K3WSD4"/>
<protein>
    <recommendedName>
        <fullName evidence="3">1-(5-phosphoribosyl)-5-[(5-phosphoribosylamino)methylideneamino]imidazole-4-carboxamideisomerase</fullName>
        <ecNumber evidence="3">5.3.1.16</ecNumber>
    </recommendedName>
</protein>
<evidence type="ECO:0000256" key="1">
    <source>
        <dbReference type="ARBA" id="ARBA00005133"/>
    </source>
</evidence>
<dbReference type="InterPro" id="IPR011858">
    <property type="entry name" value="His6/HISN3"/>
</dbReference>
<dbReference type="Pfam" id="PF00977">
    <property type="entry name" value="His_biosynth"/>
    <property type="match status" value="1"/>
</dbReference>
<dbReference type="InterPro" id="IPR044524">
    <property type="entry name" value="Isoase_HisA-like"/>
</dbReference>
<dbReference type="SUPFAM" id="SSF51366">
    <property type="entry name" value="Ribulose-phoshate binding barrel"/>
    <property type="match status" value="1"/>
</dbReference>
<name>K3WSD4_GLOUD</name>
<dbReference type="GO" id="GO:0000105">
    <property type="term" value="P:L-histidine biosynthetic process"/>
    <property type="evidence" value="ECO:0007669"/>
    <property type="project" value="UniProtKB-UniPathway"/>
</dbReference>
<dbReference type="FunFam" id="3.20.20.70:FF:000110">
    <property type="entry name" value="1-(5-phosphoribosyl)-5-[(5-phosphoribosylamino)methylideneamino] imidazole-4-carboxamide isomerase, chloroplastic"/>
    <property type="match status" value="1"/>
</dbReference>
<evidence type="ECO:0000256" key="5">
    <source>
        <dbReference type="ARBA" id="ARBA00023102"/>
    </source>
</evidence>
<dbReference type="PANTHER" id="PTHR43090:SF2">
    <property type="entry name" value="1-(5-PHOSPHORIBOSYL)-5-[(5-PHOSPHORIBOSYLAMINO)METHYLIDENEAMINO] IMIDAZOLE-4-CARBOXAMIDE ISOMERASE"/>
    <property type="match status" value="1"/>
</dbReference>
<keyword evidence="5 7" id="KW-0368">Histidine biosynthesis</keyword>
<sequence length="264" mass="28913">MATAANMRFRPCIDIHAGEVKQIVGSTLTDDKAQAPVTNFVATQSAGEFAKLYKRDGLTGGHVIMLGASEENKNAALEALQAYPNGLQIGGGINADNCRFYVENGASHVIVTSYVFRDGQIDFARLTKLKDLVGKEHLVLDLSCRKKAEDGKFYVMTDRWQKFTTTSIDENLFHKLAEYCDEFLVHAVDVEGKRCGIQQELVELLAEWSPIPVTYAGGASSLADLDFVARIGKGKVDLSIGSALDIFGGDIRYDDVVAWNNARK</sequence>
<comment type="pathway">
    <text evidence="1">Amino-acid biosynthesis; L-histidine biosynthesis; L-histidine from 5-phospho-alpha-D-ribose 1-diphosphate: step 4/9.</text>
</comment>
<evidence type="ECO:0000256" key="2">
    <source>
        <dbReference type="ARBA" id="ARBA00009667"/>
    </source>
</evidence>
<dbReference type="EC" id="5.3.1.16" evidence="3"/>
<keyword evidence="9" id="KW-1185">Reference proteome</keyword>
<accession>K3WSD4</accession>
<keyword evidence="4 7" id="KW-0028">Amino-acid biosynthesis</keyword>
<organism evidence="8 9">
    <name type="scientific">Globisporangium ultimum (strain ATCC 200006 / CBS 805.95 / DAOM BR144)</name>
    <name type="common">Pythium ultimum</name>
    <dbReference type="NCBI Taxonomy" id="431595"/>
    <lineage>
        <taxon>Eukaryota</taxon>
        <taxon>Sar</taxon>
        <taxon>Stramenopiles</taxon>
        <taxon>Oomycota</taxon>
        <taxon>Peronosporomycetes</taxon>
        <taxon>Pythiales</taxon>
        <taxon>Pythiaceae</taxon>
        <taxon>Globisporangium</taxon>
    </lineage>
</organism>
<dbReference type="VEuPathDB" id="FungiDB:PYU1_G007862"/>
<dbReference type="PANTHER" id="PTHR43090">
    <property type="entry name" value="1-(5-PHOSPHORIBOSYL)-5-[(5-PHOSPHORIBOSYLAMINO)METHYLIDENEAMINO] IMIDAZOLE-4-CARBOXAMIDE ISOMERASE"/>
    <property type="match status" value="1"/>
</dbReference>
<reference evidence="9" key="2">
    <citation type="submission" date="2010-04" db="EMBL/GenBank/DDBJ databases">
        <authorList>
            <person name="Buell R."/>
            <person name="Hamilton J."/>
            <person name="Hostetler J."/>
        </authorList>
    </citation>
    <scope>NUCLEOTIDE SEQUENCE [LARGE SCALE GENOMIC DNA]</scope>
    <source>
        <strain evidence="9">DAOM:BR144</strain>
    </source>
</reference>
<dbReference type="InterPro" id="IPR011060">
    <property type="entry name" value="RibuloseP-bd_barrel"/>
</dbReference>
<dbReference type="UniPathway" id="UPA00031">
    <property type="reaction ID" value="UER00009"/>
</dbReference>
<proteinExistence type="inferred from homology"/>
<dbReference type="InterPro" id="IPR006062">
    <property type="entry name" value="His_biosynth"/>
</dbReference>
<reference evidence="9" key="1">
    <citation type="journal article" date="2010" name="Genome Biol.">
        <title>Genome sequence of the necrotrophic plant pathogen Pythium ultimum reveals original pathogenicity mechanisms and effector repertoire.</title>
        <authorList>
            <person name="Levesque C.A."/>
            <person name="Brouwer H."/>
            <person name="Cano L."/>
            <person name="Hamilton J.P."/>
            <person name="Holt C."/>
            <person name="Huitema E."/>
            <person name="Raffaele S."/>
            <person name="Robideau G.P."/>
            <person name="Thines M."/>
            <person name="Win J."/>
            <person name="Zerillo M.M."/>
            <person name="Beakes G.W."/>
            <person name="Boore J.L."/>
            <person name="Busam D."/>
            <person name="Dumas B."/>
            <person name="Ferriera S."/>
            <person name="Fuerstenberg S.I."/>
            <person name="Gachon C.M."/>
            <person name="Gaulin E."/>
            <person name="Govers F."/>
            <person name="Grenville-Briggs L."/>
            <person name="Horner N."/>
            <person name="Hostetler J."/>
            <person name="Jiang R.H."/>
            <person name="Johnson J."/>
            <person name="Krajaejun T."/>
            <person name="Lin H."/>
            <person name="Meijer H.J."/>
            <person name="Moore B."/>
            <person name="Morris P."/>
            <person name="Phuntmart V."/>
            <person name="Puiu D."/>
            <person name="Shetty J."/>
            <person name="Stajich J.E."/>
            <person name="Tripathy S."/>
            <person name="Wawra S."/>
            <person name="van West P."/>
            <person name="Whitty B.R."/>
            <person name="Coutinho P.M."/>
            <person name="Henrissat B."/>
            <person name="Martin F."/>
            <person name="Thomas P.D."/>
            <person name="Tyler B.M."/>
            <person name="De Vries R.P."/>
            <person name="Kamoun S."/>
            <person name="Yandell M."/>
            <person name="Tisserat N."/>
            <person name="Buell C.R."/>
        </authorList>
    </citation>
    <scope>NUCLEOTIDE SEQUENCE</scope>
    <source>
        <strain evidence="9">DAOM:BR144</strain>
    </source>
</reference>
<dbReference type="GO" id="GO:0003949">
    <property type="term" value="F:1-(5-phosphoribosyl)-5-[(5-phosphoribosylamino)methylideneamino]imidazole-4-carboxamide isomerase activity"/>
    <property type="evidence" value="ECO:0007669"/>
    <property type="project" value="UniProtKB-EC"/>
</dbReference>
<dbReference type="Proteomes" id="UP000019132">
    <property type="component" value="Unassembled WGS sequence"/>
</dbReference>
<dbReference type="CDD" id="cd04723">
    <property type="entry name" value="HisA_HisF"/>
    <property type="match status" value="1"/>
</dbReference>
<dbReference type="HOGENOM" id="CLU_065050_0_1_1"/>
<dbReference type="NCBIfam" id="TIGR02129">
    <property type="entry name" value="hisA_euk"/>
    <property type="match status" value="1"/>
</dbReference>
<evidence type="ECO:0000256" key="4">
    <source>
        <dbReference type="ARBA" id="ARBA00022605"/>
    </source>
</evidence>
<dbReference type="InParanoid" id="K3WSD4"/>
<evidence type="ECO:0000256" key="6">
    <source>
        <dbReference type="ARBA" id="ARBA00023235"/>
    </source>
</evidence>
<dbReference type="EnsemblProtists" id="PYU1_T007878">
    <property type="protein sequence ID" value="PYU1_T007878"/>
    <property type="gene ID" value="PYU1_G007862"/>
</dbReference>
<evidence type="ECO:0000256" key="3">
    <source>
        <dbReference type="ARBA" id="ARBA00012550"/>
    </source>
</evidence>
<dbReference type="InterPro" id="IPR013785">
    <property type="entry name" value="Aldolase_TIM"/>
</dbReference>
<dbReference type="OMA" id="IEWNKTH"/>
<evidence type="ECO:0000313" key="8">
    <source>
        <dbReference type="EnsemblProtists" id="PYU1_T007878"/>
    </source>
</evidence>
<dbReference type="eggNOG" id="KOG3055">
    <property type="taxonomic scope" value="Eukaryota"/>
</dbReference>
<dbReference type="Gene3D" id="3.20.20.70">
    <property type="entry name" value="Aldolase class I"/>
    <property type="match status" value="1"/>
</dbReference>
<dbReference type="AlphaFoldDB" id="K3WSD4"/>
<dbReference type="EMBL" id="GL376617">
    <property type="status" value="NOT_ANNOTATED_CDS"/>
    <property type="molecule type" value="Genomic_DNA"/>
</dbReference>
<evidence type="ECO:0000256" key="7">
    <source>
        <dbReference type="RuleBase" id="RU003657"/>
    </source>
</evidence>
<evidence type="ECO:0000313" key="9">
    <source>
        <dbReference type="Proteomes" id="UP000019132"/>
    </source>
</evidence>
<comment type="similarity">
    <text evidence="2 7">Belongs to the HisA/HisF family.</text>
</comment>
<dbReference type="GO" id="GO:0005737">
    <property type="term" value="C:cytoplasm"/>
    <property type="evidence" value="ECO:0007669"/>
    <property type="project" value="TreeGrafter"/>
</dbReference>